<dbReference type="PROSITE" id="PS50835">
    <property type="entry name" value="IG_LIKE"/>
    <property type="match status" value="2"/>
</dbReference>
<dbReference type="InterPro" id="IPR036179">
    <property type="entry name" value="Ig-like_dom_sf"/>
</dbReference>
<keyword evidence="5 8" id="KW-0472">Membrane</keyword>
<dbReference type="Ensembl" id="ENSONIT00000080662.1">
    <property type="protein sequence ID" value="ENSONIP00000027096.1"/>
    <property type="gene ID" value="ENSONIG00000019894.2"/>
</dbReference>
<evidence type="ECO:0000256" key="5">
    <source>
        <dbReference type="ARBA" id="ARBA00023136"/>
    </source>
</evidence>
<feature type="transmembrane region" description="Helical" evidence="8">
    <location>
        <begin position="251"/>
        <end position="274"/>
    </location>
</feature>
<dbReference type="GeneTree" id="ENSGT01030000234530"/>
<reference evidence="10" key="2">
    <citation type="submission" date="2025-09" db="UniProtKB">
        <authorList>
            <consortium name="Ensembl"/>
        </authorList>
    </citation>
    <scope>IDENTIFICATION</scope>
</reference>
<evidence type="ECO:0000256" key="8">
    <source>
        <dbReference type="SAM" id="Phobius"/>
    </source>
</evidence>
<evidence type="ECO:0000256" key="2">
    <source>
        <dbReference type="ARBA" id="ARBA00022475"/>
    </source>
</evidence>
<dbReference type="CDD" id="cd00099">
    <property type="entry name" value="IgV"/>
    <property type="match status" value="2"/>
</dbReference>
<evidence type="ECO:0000256" key="3">
    <source>
        <dbReference type="ARBA" id="ARBA00022729"/>
    </source>
</evidence>
<dbReference type="SMART" id="SM00409">
    <property type="entry name" value="IG"/>
    <property type="match status" value="2"/>
</dbReference>
<keyword evidence="4" id="KW-0391">Immunity</keyword>
<reference evidence="10" key="1">
    <citation type="submission" date="2025-08" db="UniProtKB">
        <authorList>
            <consortium name="Ensembl"/>
        </authorList>
    </citation>
    <scope>IDENTIFICATION</scope>
</reference>
<organism evidence="10 11">
    <name type="scientific">Oreochromis niloticus</name>
    <name type="common">Nile tilapia</name>
    <name type="synonym">Tilapia nilotica</name>
    <dbReference type="NCBI Taxonomy" id="8128"/>
    <lineage>
        <taxon>Eukaryota</taxon>
        <taxon>Metazoa</taxon>
        <taxon>Chordata</taxon>
        <taxon>Craniata</taxon>
        <taxon>Vertebrata</taxon>
        <taxon>Euteleostomi</taxon>
        <taxon>Actinopterygii</taxon>
        <taxon>Neopterygii</taxon>
        <taxon>Teleostei</taxon>
        <taxon>Neoteleostei</taxon>
        <taxon>Acanthomorphata</taxon>
        <taxon>Ovalentaria</taxon>
        <taxon>Cichlomorphae</taxon>
        <taxon>Cichliformes</taxon>
        <taxon>Cichlidae</taxon>
        <taxon>African cichlids</taxon>
        <taxon>Pseudocrenilabrinae</taxon>
        <taxon>Oreochromini</taxon>
        <taxon>Oreochromis</taxon>
    </lineage>
</organism>
<keyword evidence="11" id="KW-1185">Reference proteome</keyword>
<dbReference type="GO" id="GO:0005886">
    <property type="term" value="C:plasma membrane"/>
    <property type="evidence" value="ECO:0007669"/>
    <property type="project" value="UniProtKB-SubCell"/>
</dbReference>
<dbReference type="GO" id="GO:0009617">
    <property type="term" value="P:response to bacterium"/>
    <property type="evidence" value="ECO:0007669"/>
    <property type="project" value="TreeGrafter"/>
</dbReference>
<dbReference type="Pfam" id="PF07686">
    <property type="entry name" value="V-set"/>
    <property type="match status" value="2"/>
</dbReference>
<evidence type="ECO:0000259" key="9">
    <source>
        <dbReference type="PROSITE" id="PS50835"/>
    </source>
</evidence>
<evidence type="ECO:0000256" key="4">
    <source>
        <dbReference type="ARBA" id="ARBA00022859"/>
    </source>
</evidence>
<dbReference type="SUPFAM" id="SSF48726">
    <property type="entry name" value="Immunoglobulin"/>
    <property type="match status" value="2"/>
</dbReference>
<evidence type="ECO:0000313" key="10">
    <source>
        <dbReference type="Ensembl" id="ENSONIP00000027096.1"/>
    </source>
</evidence>
<dbReference type="InterPro" id="IPR013783">
    <property type="entry name" value="Ig-like_fold"/>
</dbReference>
<gene>
    <name evidence="10" type="primary">LOC102080814</name>
</gene>
<keyword evidence="3" id="KW-0732">Signal</keyword>
<dbReference type="InParanoid" id="A0A669AVF3"/>
<name>A0A669AVF3_ORENI</name>
<comment type="subcellular location">
    <subcellularLocation>
        <location evidence="1">Cell membrane</location>
    </subcellularLocation>
</comment>
<feature type="domain" description="Ig-like" evidence="9">
    <location>
        <begin position="130"/>
        <end position="246"/>
    </location>
</feature>
<dbReference type="PANTHER" id="PTHR19433:SF133">
    <property type="entry name" value="IMMUNE-TYPE RECEPTOR 5 PRECURSOR-RELATED"/>
    <property type="match status" value="1"/>
</dbReference>
<proteinExistence type="predicted"/>
<dbReference type="SMART" id="SM00406">
    <property type="entry name" value="IGv"/>
    <property type="match status" value="2"/>
</dbReference>
<accession>A0A669AVF3</accession>
<dbReference type="InterPro" id="IPR003599">
    <property type="entry name" value="Ig_sub"/>
</dbReference>
<dbReference type="Proteomes" id="UP000005207">
    <property type="component" value="Unplaced"/>
</dbReference>
<dbReference type="GO" id="GO:0002376">
    <property type="term" value="P:immune system process"/>
    <property type="evidence" value="ECO:0007669"/>
    <property type="project" value="UniProtKB-KW"/>
</dbReference>
<protein>
    <recommendedName>
        <fullName evidence="9">Ig-like domain-containing protein</fullName>
    </recommendedName>
</protein>
<evidence type="ECO:0000256" key="7">
    <source>
        <dbReference type="ARBA" id="ARBA00023180"/>
    </source>
</evidence>
<dbReference type="PANTHER" id="PTHR19433">
    <property type="entry name" value="T-CELL RECEPTOR ALPHA CHAIN V REGION-RELATED"/>
    <property type="match status" value="1"/>
</dbReference>
<dbReference type="InterPro" id="IPR007110">
    <property type="entry name" value="Ig-like_dom"/>
</dbReference>
<keyword evidence="6" id="KW-1015">Disulfide bond</keyword>
<feature type="domain" description="Ig-like" evidence="9">
    <location>
        <begin position="29"/>
        <end position="107"/>
    </location>
</feature>
<dbReference type="InterPro" id="IPR013106">
    <property type="entry name" value="Ig_V-set"/>
</dbReference>
<evidence type="ECO:0000256" key="6">
    <source>
        <dbReference type="ARBA" id="ARBA00023157"/>
    </source>
</evidence>
<sequence>MSNRCVEKTITFLYSNSDTLVPVKIVQLGEPANLTCALPDVVNIRGVHWYRQSVGDTLKLIVTLFETATPQYGQEIFKSRFQTHYDKKFSNLTILKAVQDDEGIYHCGIIEWINPEWTGTYLLVKGNNQPASNYTVVQWPTLLNPLRSGNSVTLQCSVYSDSDKMCPRDYNVFWFRAGSDQLHPSIIYTDGNRHSESEIISDSQERCLYRFSKNVSSSDAGTYYCAVATCGEILFGNGTKLDIEVQPTQSAFIQMAILIVCLAISLFGNVVLICNRRVCKPFQDTPNKTSNQAVHDHTKADEELNYAALHFSERKTRRKRKTEFAEDSVYSQVKR</sequence>
<evidence type="ECO:0000313" key="11">
    <source>
        <dbReference type="Proteomes" id="UP000005207"/>
    </source>
</evidence>
<dbReference type="InterPro" id="IPR052051">
    <property type="entry name" value="TCR_complex_component"/>
</dbReference>
<dbReference type="Gene3D" id="2.60.40.10">
    <property type="entry name" value="Immunoglobulins"/>
    <property type="match status" value="2"/>
</dbReference>
<keyword evidence="2" id="KW-1003">Cell membrane</keyword>
<dbReference type="OMA" id="TENTWIQ"/>
<dbReference type="AlphaFoldDB" id="A0A669AVF3"/>
<dbReference type="FunCoup" id="A0A669AVF3">
    <property type="interactions" value="10"/>
</dbReference>
<keyword evidence="8" id="KW-0812">Transmembrane</keyword>
<keyword evidence="7" id="KW-0325">Glycoprotein</keyword>
<keyword evidence="8" id="KW-1133">Transmembrane helix</keyword>
<evidence type="ECO:0000256" key="1">
    <source>
        <dbReference type="ARBA" id="ARBA00004236"/>
    </source>
</evidence>